<dbReference type="STRING" id="246191.SAMN05660337_2362"/>
<dbReference type="AlphaFoldDB" id="A0A1G9HYB7"/>
<keyword evidence="2" id="KW-1185">Reference proteome</keyword>
<protein>
    <submittedName>
        <fullName evidence="1">Putative exosortase-associated protein, TIGR04073 family</fullName>
    </submittedName>
</protein>
<gene>
    <name evidence="1" type="ORF">SAMN05660337_2362</name>
</gene>
<dbReference type="NCBIfam" id="TIGR04073">
    <property type="entry name" value="exo_TIGR04073"/>
    <property type="match status" value="1"/>
</dbReference>
<accession>A0A1G9HYB7</accession>
<reference evidence="2" key="1">
    <citation type="submission" date="2016-10" db="EMBL/GenBank/DDBJ databases">
        <authorList>
            <person name="Varghese N."/>
            <person name="Submissions S."/>
        </authorList>
    </citation>
    <scope>NUCLEOTIDE SEQUENCE [LARGE SCALE GENOMIC DNA]</scope>
    <source>
        <strain evidence="2">DSM 16995</strain>
    </source>
</reference>
<name>A0A1G9HYB7_9BACT</name>
<dbReference type="EMBL" id="FNGA01000003">
    <property type="protein sequence ID" value="SDL17786.1"/>
    <property type="molecule type" value="Genomic_DNA"/>
</dbReference>
<dbReference type="Proteomes" id="UP000199053">
    <property type="component" value="Unassembled WGS sequence"/>
</dbReference>
<dbReference type="OrthoDB" id="5456543at2"/>
<evidence type="ECO:0000313" key="1">
    <source>
        <dbReference type="EMBL" id="SDL17786.1"/>
    </source>
</evidence>
<evidence type="ECO:0000313" key="2">
    <source>
        <dbReference type="Proteomes" id="UP000199053"/>
    </source>
</evidence>
<dbReference type="RefSeq" id="WP_092161314.1">
    <property type="nucleotide sequence ID" value="NZ_FNGA01000003.1"/>
</dbReference>
<organism evidence="1 2">
    <name type="scientific">Maridesulfovibrio ferrireducens</name>
    <dbReference type="NCBI Taxonomy" id="246191"/>
    <lineage>
        <taxon>Bacteria</taxon>
        <taxon>Pseudomonadati</taxon>
        <taxon>Thermodesulfobacteriota</taxon>
        <taxon>Desulfovibrionia</taxon>
        <taxon>Desulfovibrionales</taxon>
        <taxon>Desulfovibrionaceae</taxon>
        <taxon>Maridesulfovibrio</taxon>
    </lineage>
</organism>
<dbReference type="PROSITE" id="PS51257">
    <property type="entry name" value="PROKAR_LIPOPROTEIN"/>
    <property type="match status" value="1"/>
</dbReference>
<proteinExistence type="predicted"/>
<sequence>MYQSKWFVKITLTTISLSMLILCGCSMKSDNYVGSQDSYGSRVSRKLGRGMTNIITAPIEIPNQAVNMSAESDVPAEQLAGYFGGFITGFVYGTGRVVSGMYDIVTSPFGGPAGPTMDEEFISSEFADKVEERNDSYMDITNIAMD</sequence>
<dbReference type="InterPro" id="IPR023824">
    <property type="entry name" value="CHP04073_exosortase-affil"/>
</dbReference>